<feature type="compositionally biased region" description="Low complexity" evidence="4">
    <location>
        <begin position="542"/>
        <end position="580"/>
    </location>
</feature>
<dbReference type="Proteomes" id="UP001567350">
    <property type="component" value="Unassembled WGS sequence"/>
</dbReference>
<comment type="similarity">
    <text evidence="2">Belongs to the methyl-accepting chemotaxis (MCP) protein family.</text>
</comment>
<feature type="domain" description="HAMP" evidence="7">
    <location>
        <begin position="212"/>
        <end position="264"/>
    </location>
</feature>
<sequence>MRLNNLPVAYKLWGVVLGSMVSMLSLALVLTWVAEQRAIAMNTKTEQADQRIAATMRWMGMTQITVERVVVSAMSSEAPLVQEMKMLASQGIAQITELQKQVEALVETEAEKTQLRTVAANRAKSLEAVTKINQAREAGDVLQATQAATNDLRPAIAVYVKSQADLLRMQEQMRTEMREQAIAQRHQSYWWVGAICLAVVLVGMALAGMIVRSITRPLDRAVHLADTIASGDLTVDVHDDRKDELGHLLRSLNEMTEKLRAVVGQVRSGVESVSAAAGQIATGNQDLSSRTEQTAANLEETAASLEELTATVTQSTDTSRQANQLASTAVQAAERGGAVVQQVVQSMEQINSSSRKISDIIGVIDGIAFQTNILALNAAVEAARAGEQGRGFAVVAGEVRSLAGRSAEAAKEIKALITASVHNVDIGTGQVAQAGESMQEIVASVRRVTDLIGELSAAANEQHDGFAQVNQAVSNLDQMTQQNAALVEESSAAALSMNEQAQRLAEVVAVFNVGTGTSQTMPAPLGAATRAAQASVSAAAARAAQKPQTPAAQGAAKRPPSVRASAPVAASAPKAAVTPKLTAASKTTPAVAAGTEDDWESF</sequence>
<evidence type="ECO:0000259" key="6">
    <source>
        <dbReference type="PROSITE" id="PS50111"/>
    </source>
</evidence>
<evidence type="ECO:0000256" key="4">
    <source>
        <dbReference type="SAM" id="MobiDB-lite"/>
    </source>
</evidence>
<accession>A0ABV4IAT7</accession>
<dbReference type="Pfam" id="PF00672">
    <property type="entry name" value="HAMP"/>
    <property type="match status" value="1"/>
</dbReference>
<evidence type="ECO:0000256" key="5">
    <source>
        <dbReference type="SAM" id="Phobius"/>
    </source>
</evidence>
<dbReference type="CDD" id="cd19411">
    <property type="entry name" value="MCP2201-like_sensor"/>
    <property type="match status" value="1"/>
</dbReference>
<dbReference type="PRINTS" id="PR00260">
    <property type="entry name" value="CHEMTRNSDUCR"/>
</dbReference>
<gene>
    <name evidence="8" type="ORF">ACBP88_00855</name>
</gene>
<protein>
    <submittedName>
        <fullName evidence="8">Methyl-accepting chemotaxis protein</fullName>
    </submittedName>
</protein>
<keyword evidence="5" id="KW-1133">Transmembrane helix</keyword>
<proteinExistence type="inferred from homology"/>
<dbReference type="SMART" id="SM00304">
    <property type="entry name" value="HAMP"/>
    <property type="match status" value="1"/>
</dbReference>
<dbReference type="PANTHER" id="PTHR43531:SF14">
    <property type="entry name" value="METHYL-ACCEPTING CHEMOTAXIS PROTEIN I-RELATED"/>
    <property type="match status" value="1"/>
</dbReference>
<dbReference type="InterPro" id="IPR004090">
    <property type="entry name" value="Chemotax_Me-accpt_rcpt"/>
</dbReference>
<dbReference type="CDD" id="cd11386">
    <property type="entry name" value="MCP_signal"/>
    <property type="match status" value="1"/>
</dbReference>
<dbReference type="SMART" id="SM00283">
    <property type="entry name" value="MA"/>
    <property type="match status" value="1"/>
</dbReference>
<dbReference type="RefSeq" id="WP_370890037.1">
    <property type="nucleotide sequence ID" value="NZ_JBGJLR010000001.1"/>
</dbReference>
<dbReference type="Pfam" id="PF00015">
    <property type="entry name" value="MCPsignal"/>
    <property type="match status" value="1"/>
</dbReference>
<evidence type="ECO:0000256" key="2">
    <source>
        <dbReference type="ARBA" id="ARBA00029447"/>
    </source>
</evidence>
<feature type="transmembrane region" description="Helical" evidence="5">
    <location>
        <begin position="188"/>
        <end position="211"/>
    </location>
</feature>
<dbReference type="EMBL" id="JBGJLR010000001">
    <property type="protein sequence ID" value="MEZ2738014.1"/>
    <property type="molecule type" value="Genomic_DNA"/>
</dbReference>
<evidence type="ECO:0000256" key="1">
    <source>
        <dbReference type="ARBA" id="ARBA00022481"/>
    </source>
</evidence>
<dbReference type="InterPro" id="IPR003660">
    <property type="entry name" value="HAMP_dom"/>
</dbReference>
<comment type="caution">
    <text evidence="8">The sequence shown here is derived from an EMBL/GenBank/DDBJ whole genome shotgun (WGS) entry which is preliminary data.</text>
</comment>
<name>A0ABV4IAT7_9BURK</name>
<dbReference type="InterPro" id="IPR051310">
    <property type="entry name" value="MCP_chemotaxis"/>
</dbReference>
<reference evidence="8 9" key="1">
    <citation type="submission" date="2024-08" db="EMBL/GenBank/DDBJ databases">
        <authorList>
            <person name="Feng Z."/>
            <person name="Ronholm J."/>
        </authorList>
    </citation>
    <scope>NUCLEOTIDE SEQUENCE [LARGE SCALE GENOMIC DNA]</scope>
    <source>
        <strain evidence="8 9">4-AB0-8</strain>
    </source>
</reference>
<organism evidence="8 9">
    <name type="scientific">Comamonas jiangduensis</name>
    <dbReference type="NCBI Taxonomy" id="1194168"/>
    <lineage>
        <taxon>Bacteria</taxon>
        <taxon>Pseudomonadati</taxon>
        <taxon>Pseudomonadota</taxon>
        <taxon>Betaproteobacteria</taxon>
        <taxon>Burkholderiales</taxon>
        <taxon>Comamonadaceae</taxon>
        <taxon>Comamonas</taxon>
    </lineage>
</organism>
<evidence type="ECO:0000259" key="7">
    <source>
        <dbReference type="PROSITE" id="PS50885"/>
    </source>
</evidence>
<dbReference type="PROSITE" id="PS50885">
    <property type="entry name" value="HAMP"/>
    <property type="match status" value="1"/>
</dbReference>
<dbReference type="PANTHER" id="PTHR43531">
    <property type="entry name" value="PROTEIN ICFG"/>
    <property type="match status" value="1"/>
</dbReference>
<dbReference type="PROSITE" id="PS50111">
    <property type="entry name" value="CHEMOTAXIS_TRANSDUC_2"/>
    <property type="match status" value="1"/>
</dbReference>
<feature type="transmembrane region" description="Helical" evidence="5">
    <location>
        <begin position="12"/>
        <end position="34"/>
    </location>
</feature>
<keyword evidence="3" id="KW-0807">Transducer</keyword>
<dbReference type="InterPro" id="IPR047347">
    <property type="entry name" value="YvaQ-like_sensor"/>
</dbReference>
<dbReference type="Gene3D" id="1.10.287.950">
    <property type="entry name" value="Methyl-accepting chemotaxis protein"/>
    <property type="match status" value="1"/>
</dbReference>
<keyword evidence="5" id="KW-0812">Transmembrane</keyword>
<evidence type="ECO:0000313" key="8">
    <source>
        <dbReference type="EMBL" id="MEZ2738014.1"/>
    </source>
</evidence>
<evidence type="ECO:0000256" key="3">
    <source>
        <dbReference type="PROSITE-ProRule" id="PRU00284"/>
    </source>
</evidence>
<dbReference type="CDD" id="cd06225">
    <property type="entry name" value="HAMP"/>
    <property type="match status" value="1"/>
</dbReference>
<keyword evidence="1" id="KW-0488">Methylation</keyword>
<feature type="region of interest" description="Disordered" evidence="4">
    <location>
        <begin position="542"/>
        <end position="602"/>
    </location>
</feature>
<keyword evidence="9" id="KW-1185">Reference proteome</keyword>
<keyword evidence="5" id="KW-0472">Membrane</keyword>
<dbReference type="InterPro" id="IPR004089">
    <property type="entry name" value="MCPsignal_dom"/>
</dbReference>
<dbReference type="SUPFAM" id="SSF58104">
    <property type="entry name" value="Methyl-accepting chemotaxis protein (MCP) signaling domain"/>
    <property type="match status" value="1"/>
</dbReference>
<feature type="domain" description="Methyl-accepting transducer" evidence="6">
    <location>
        <begin position="269"/>
        <end position="498"/>
    </location>
</feature>
<evidence type="ECO:0000313" key="9">
    <source>
        <dbReference type="Proteomes" id="UP001567350"/>
    </source>
</evidence>